<dbReference type="InParanoid" id="A0A0V0QI46"/>
<protein>
    <submittedName>
        <fullName evidence="1">Uncharacterized protein</fullName>
    </submittedName>
</protein>
<proteinExistence type="predicted"/>
<sequence>MEILKREKKEIKQQILNLKQLYIGAMKFSNYEKAKENNIETQKINELIKDSVYKVNEFNKREELLDIEISQYPEILEMQQEFKPYVRFWELAFEFQIDQHECIQKFKYQIKNN</sequence>
<evidence type="ECO:0000313" key="2">
    <source>
        <dbReference type="Proteomes" id="UP000054937"/>
    </source>
</evidence>
<gene>
    <name evidence="1" type="ORF">PPERSA_07600</name>
</gene>
<accession>A0A0V0QI46</accession>
<reference evidence="1 2" key="1">
    <citation type="journal article" date="2015" name="Sci. Rep.">
        <title>Genome of the facultative scuticociliatosis pathogen Pseudocohnilembus persalinus provides insight into its virulence through horizontal gene transfer.</title>
        <authorList>
            <person name="Xiong J."/>
            <person name="Wang G."/>
            <person name="Cheng J."/>
            <person name="Tian M."/>
            <person name="Pan X."/>
            <person name="Warren A."/>
            <person name="Jiang C."/>
            <person name="Yuan D."/>
            <person name="Miao W."/>
        </authorList>
    </citation>
    <scope>NUCLEOTIDE SEQUENCE [LARGE SCALE GENOMIC DNA]</scope>
    <source>
        <strain evidence="1">36N120E</strain>
    </source>
</reference>
<name>A0A0V0QI46_PSEPJ</name>
<keyword evidence="2" id="KW-1185">Reference proteome</keyword>
<dbReference type="EMBL" id="LDAU01000159">
    <property type="protein sequence ID" value="KRX01955.1"/>
    <property type="molecule type" value="Genomic_DNA"/>
</dbReference>
<evidence type="ECO:0000313" key="1">
    <source>
        <dbReference type="EMBL" id="KRX01955.1"/>
    </source>
</evidence>
<dbReference type="AlphaFoldDB" id="A0A0V0QI46"/>
<comment type="caution">
    <text evidence="1">The sequence shown here is derived from an EMBL/GenBank/DDBJ whole genome shotgun (WGS) entry which is preliminary data.</text>
</comment>
<organism evidence="1 2">
    <name type="scientific">Pseudocohnilembus persalinus</name>
    <name type="common">Ciliate</name>
    <dbReference type="NCBI Taxonomy" id="266149"/>
    <lineage>
        <taxon>Eukaryota</taxon>
        <taxon>Sar</taxon>
        <taxon>Alveolata</taxon>
        <taxon>Ciliophora</taxon>
        <taxon>Intramacronucleata</taxon>
        <taxon>Oligohymenophorea</taxon>
        <taxon>Scuticociliatia</taxon>
        <taxon>Philasterida</taxon>
        <taxon>Pseudocohnilembidae</taxon>
        <taxon>Pseudocohnilembus</taxon>
    </lineage>
</organism>
<dbReference type="Proteomes" id="UP000054937">
    <property type="component" value="Unassembled WGS sequence"/>
</dbReference>